<dbReference type="Proteomes" id="UP000796761">
    <property type="component" value="Unassembled WGS sequence"/>
</dbReference>
<dbReference type="AlphaFoldDB" id="A0A8K1DA66"/>
<accession>A0A8K1DA66</accession>
<proteinExistence type="predicted"/>
<name>A0A8K1DA66_9PASS</name>
<protein>
    <submittedName>
        <fullName evidence="1">Uncharacterized protein</fullName>
    </submittedName>
</protein>
<keyword evidence="2" id="KW-1185">Reference proteome</keyword>
<evidence type="ECO:0000313" key="2">
    <source>
        <dbReference type="Proteomes" id="UP000796761"/>
    </source>
</evidence>
<reference evidence="1" key="1">
    <citation type="submission" date="2019-04" db="EMBL/GenBank/DDBJ databases">
        <title>Genome assembly of Zosterops borbonicus 15179.</title>
        <authorList>
            <person name="Leroy T."/>
            <person name="Anselmetti Y."/>
            <person name="Tilak M.-K."/>
            <person name="Nabholz B."/>
        </authorList>
    </citation>
    <scope>NUCLEOTIDE SEQUENCE</scope>
    <source>
        <strain evidence="1">HGM_15179</strain>
        <tissue evidence="1">Muscle</tissue>
    </source>
</reference>
<gene>
    <name evidence="1" type="ORF">HGM15179_018645</name>
</gene>
<sequence length="96" mass="10558">MLPLNNVLAAASVKFILDFAFDFLGLLIQFGVRWVSQYSWSVTEQGTSPTTGRSSLHVRTASTTISLSDYFVKIPQDPSNPGKGNYCMLDPKSVNI</sequence>
<dbReference type="EMBL" id="SWJQ01001347">
    <property type="protein sequence ID" value="TRZ08463.1"/>
    <property type="molecule type" value="Genomic_DNA"/>
</dbReference>
<evidence type="ECO:0000313" key="1">
    <source>
        <dbReference type="EMBL" id="TRZ08463.1"/>
    </source>
</evidence>
<organism evidence="1 2">
    <name type="scientific">Zosterops borbonicus</name>
    <dbReference type="NCBI Taxonomy" id="364589"/>
    <lineage>
        <taxon>Eukaryota</taxon>
        <taxon>Metazoa</taxon>
        <taxon>Chordata</taxon>
        <taxon>Craniata</taxon>
        <taxon>Vertebrata</taxon>
        <taxon>Euteleostomi</taxon>
        <taxon>Archelosauria</taxon>
        <taxon>Archosauria</taxon>
        <taxon>Dinosauria</taxon>
        <taxon>Saurischia</taxon>
        <taxon>Theropoda</taxon>
        <taxon>Coelurosauria</taxon>
        <taxon>Aves</taxon>
        <taxon>Neognathae</taxon>
        <taxon>Neoaves</taxon>
        <taxon>Telluraves</taxon>
        <taxon>Australaves</taxon>
        <taxon>Passeriformes</taxon>
        <taxon>Sylvioidea</taxon>
        <taxon>Zosteropidae</taxon>
        <taxon>Zosterops</taxon>
    </lineage>
</organism>
<comment type="caution">
    <text evidence="1">The sequence shown here is derived from an EMBL/GenBank/DDBJ whole genome shotgun (WGS) entry which is preliminary data.</text>
</comment>